<evidence type="ECO:0000313" key="2">
    <source>
        <dbReference type="EMBL" id="CAA9482227.1"/>
    </source>
</evidence>
<dbReference type="PANTHER" id="PTHR34822">
    <property type="entry name" value="GRPB DOMAIN PROTEIN (AFU_ORTHOLOGUE AFUA_1G01530)"/>
    <property type="match status" value="1"/>
</dbReference>
<dbReference type="EMBL" id="CADCVQ010000046">
    <property type="protein sequence ID" value="CAA9482227.1"/>
    <property type="molecule type" value="Genomic_DNA"/>
</dbReference>
<dbReference type="AlphaFoldDB" id="A0A6J4S3Y5"/>
<dbReference type="InterPro" id="IPR043519">
    <property type="entry name" value="NT_sf"/>
</dbReference>
<keyword evidence="2" id="KW-0413">Isomerase</keyword>
<gene>
    <name evidence="2" type="ORF">AVDCRST_MAG67-944</name>
</gene>
<dbReference type="Gene3D" id="3.30.460.10">
    <property type="entry name" value="Beta Polymerase, domain 2"/>
    <property type="match status" value="1"/>
</dbReference>
<dbReference type="InterPro" id="IPR007344">
    <property type="entry name" value="GrpB/CoaE"/>
</dbReference>
<dbReference type="SUPFAM" id="SSF81301">
    <property type="entry name" value="Nucleotidyltransferase"/>
    <property type="match status" value="1"/>
</dbReference>
<dbReference type="EC" id="5.1.3.2" evidence="2"/>
<accession>A0A6J4S3Y5</accession>
<evidence type="ECO:0000256" key="1">
    <source>
        <dbReference type="SAM" id="MobiDB-lite"/>
    </source>
</evidence>
<proteinExistence type="predicted"/>
<dbReference type="Pfam" id="PF04229">
    <property type="entry name" value="GrpB"/>
    <property type="match status" value="1"/>
</dbReference>
<name>A0A6J4S3Y5_9ACTN</name>
<dbReference type="PANTHER" id="PTHR34822:SF1">
    <property type="entry name" value="GRPB FAMILY PROTEIN"/>
    <property type="match status" value="1"/>
</dbReference>
<sequence>MPGMAAKAIIDMVAVVHSMDGFEATVDPLRALGWVHAPEPDQAQPFRSFCTPDIAQRTHHLHVFEKTSDSWRDLLAFRNYLRVHPGLAAAYAALKRDLALQHGSDPNRREPYRVGKATFIQAVTALANRAPPHSAHRAPVAPAKAGIRPEGTIGRPLRNLSRDGAEVGRYGSPRRRIPGSKVIVVADLPEAGRCAPDAGRCAAGFLGSRRGS</sequence>
<dbReference type="GO" id="GO:0003978">
    <property type="term" value="F:UDP-glucose 4-epimerase activity"/>
    <property type="evidence" value="ECO:0007669"/>
    <property type="project" value="UniProtKB-EC"/>
</dbReference>
<feature type="region of interest" description="Disordered" evidence="1">
    <location>
        <begin position="130"/>
        <end position="159"/>
    </location>
</feature>
<organism evidence="2">
    <name type="scientific">uncultured Solirubrobacteraceae bacterium</name>
    <dbReference type="NCBI Taxonomy" id="1162706"/>
    <lineage>
        <taxon>Bacteria</taxon>
        <taxon>Bacillati</taxon>
        <taxon>Actinomycetota</taxon>
        <taxon>Thermoleophilia</taxon>
        <taxon>Solirubrobacterales</taxon>
        <taxon>Solirubrobacteraceae</taxon>
        <taxon>environmental samples</taxon>
    </lineage>
</organism>
<protein>
    <submittedName>
        <fullName evidence="2">UDP-glucose 4-epimerase</fullName>
        <ecNumber evidence="2">5.1.3.2</ecNumber>
    </submittedName>
</protein>
<reference evidence="2" key="1">
    <citation type="submission" date="2020-02" db="EMBL/GenBank/DDBJ databases">
        <authorList>
            <person name="Meier V. D."/>
        </authorList>
    </citation>
    <scope>NUCLEOTIDE SEQUENCE</scope>
    <source>
        <strain evidence="2">AVDCRST_MAG67</strain>
    </source>
</reference>